<dbReference type="GeneID" id="3701403"/>
<dbReference type="EMBL" id="CR936257">
    <property type="protein sequence ID" value="CAI49249.1"/>
    <property type="molecule type" value="Genomic_DNA"/>
</dbReference>
<protein>
    <submittedName>
        <fullName evidence="3">DHH/RecJ family phosphoesterase</fullName>
    </submittedName>
</protein>
<dbReference type="InterPro" id="IPR003156">
    <property type="entry name" value="DHHA1_dom"/>
</dbReference>
<accession>A0A1U7EW26</accession>
<dbReference type="SUPFAM" id="SSF51735">
    <property type="entry name" value="NAD(P)-binding Rossmann-fold domains"/>
    <property type="match status" value="1"/>
</dbReference>
<evidence type="ECO:0000259" key="2">
    <source>
        <dbReference type="Pfam" id="PF02272"/>
    </source>
</evidence>
<dbReference type="Gene3D" id="3.40.50.720">
    <property type="entry name" value="NAD(P)-binding Rossmann-like Domain"/>
    <property type="match status" value="1"/>
</dbReference>
<dbReference type="Pfam" id="PF02272">
    <property type="entry name" value="DHHA1"/>
    <property type="match status" value="1"/>
</dbReference>
<evidence type="ECO:0000259" key="1">
    <source>
        <dbReference type="Pfam" id="PF01368"/>
    </source>
</evidence>
<dbReference type="InterPro" id="IPR038763">
    <property type="entry name" value="DHH_sf"/>
</dbReference>
<gene>
    <name evidence="3" type="ordered locus">NP_2316A</name>
</gene>
<dbReference type="KEGG" id="nph:NP_2316A"/>
<keyword evidence="4" id="KW-1185">Reference proteome</keyword>
<dbReference type="InterPro" id="IPR001667">
    <property type="entry name" value="DDH_dom"/>
</dbReference>
<dbReference type="RefSeq" id="WP_011322876.1">
    <property type="nucleotide sequence ID" value="NC_007426.1"/>
</dbReference>
<dbReference type="OrthoDB" id="350705at2157"/>
<sequence>MDRLVLGCAPGTRQFVEQLAEQPASLLVLVGDEARADTLRDSGIDTRVVDPTDPAAIRTVAGDAASVVVAPEASPEAAAIADAARSAYPDTFLLACFGRQPSEPVRSEVAAVADRVVDGLAETRDKLLAAVGEGGLRTRKLQHVLRTIDGPLAVVAHDNPDPDAIGSAIGLKRIAEAAGVEATACYYGDINHQENRALVNLLEFDLRSLDADCDPSSFGGIALVDHSRPGANDGLPPEADIDIVIDHHPPRQPIQARFVDLRSDVGATCTLVAGYLRELGIPIDENLASGLLYGIWTDTQSFSRGVARADFEAAAALIETADREALQRIESPSVTAGTLETVQRAISNRTVRDDVLVTCVGQVSDRDALSQAADKLLNMQDISTTLVCGYTDETVFISARARAADLDLGETLREAFGQIGSAGGHADMAGAQIPVGILLDDADERERRSVIEDVITERFFEAVGMTPDYVPFVYADTFGGVE</sequence>
<dbReference type="Gene3D" id="3.90.1640.10">
    <property type="entry name" value="inorganic pyrophosphatase (n-terminal core)"/>
    <property type="match status" value="1"/>
</dbReference>
<evidence type="ECO:0000313" key="4">
    <source>
        <dbReference type="Proteomes" id="UP000002698"/>
    </source>
</evidence>
<name>A0A1U7EW26_NATPD</name>
<dbReference type="Proteomes" id="UP000002698">
    <property type="component" value="Chromosome"/>
</dbReference>
<dbReference type="InterPro" id="IPR036291">
    <property type="entry name" value="NAD(P)-bd_dom_sf"/>
</dbReference>
<dbReference type="STRING" id="348780.NP_2316A"/>
<evidence type="ECO:0000313" key="3">
    <source>
        <dbReference type="EMBL" id="CAI49249.1"/>
    </source>
</evidence>
<dbReference type="PANTHER" id="PTHR47618:SF1">
    <property type="entry name" value="BIFUNCTIONAL OLIGORIBONUCLEASE AND PAP PHOSPHATASE NRNA"/>
    <property type="match status" value="1"/>
</dbReference>
<proteinExistence type="predicted"/>
<dbReference type="EnsemblBacteria" id="CAI49249">
    <property type="protein sequence ID" value="CAI49249"/>
    <property type="gene ID" value="NP_2316A"/>
</dbReference>
<organism evidence="3 4">
    <name type="scientific">Natronomonas pharaonis (strain ATCC 35678 / DSM 2160 / CIP 103997 / JCM 8858 / NBRC 14720 / NCIMB 2260 / Gabara)</name>
    <name type="common">Halobacterium pharaonis</name>
    <dbReference type="NCBI Taxonomy" id="348780"/>
    <lineage>
        <taxon>Archaea</taxon>
        <taxon>Methanobacteriati</taxon>
        <taxon>Methanobacteriota</taxon>
        <taxon>Stenosarchaea group</taxon>
        <taxon>Halobacteria</taxon>
        <taxon>Halobacteriales</taxon>
        <taxon>Natronomonadaceae</taxon>
        <taxon>Natronomonas</taxon>
    </lineage>
</organism>
<dbReference type="Pfam" id="PF01368">
    <property type="entry name" value="DHH"/>
    <property type="match status" value="1"/>
</dbReference>
<feature type="domain" description="DHHA1" evidence="2">
    <location>
        <begin position="355"/>
        <end position="442"/>
    </location>
</feature>
<dbReference type="PANTHER" id="PTHR47618">
    <property type="entry name" value="BIFUNCTIONAL OLIGORIBONUCLEASE AND PAP PHOSPHATASE NRNA"/>
    <property type="match status" value="1"/>
</dbReference>
<dbReference type="GO" id="GO:0003676">
    <property type="term" value="F:nucleic acid binding"/>
    <property type="evidence" value="ECO:0007669"/>
    <property type="project" value="InterPro"/>
</dbReference>
<dbReference type="InterPro" id="IPR051319">
    <property type="entry name" value="Oligoribo/pAp-PDE_c-di-AMP_PDE"/>
</dbReference>
<reference evidence="3 4" key="1">
    <citation type="journal article" date="2005" name="Genome Res.">
        <title>Living with two extremes: conclusions from the genome sequence of Natronomonas pharaonis.</title>
        <authorList>
            <person name="Falb M."/>
            <person name="Pfeiffer F."/>
            <person name="Palm P."/>
            <person name="Rodewald K."/>
            <person name="Hickmann V."/>
            <person name="Tittor J."/>
            <person name="Oesterhelt D."/>
        </authorList>
    </citation>
    <scope>NUCLEOTIDE SEQUENCE [LARGE SCALE GENOMIC DNA]</scope>
    <source>
        <strain evidence="4">ATCC 35678 / DSM 2160 / CIP 103997 / JCM 8858 / NBRC 14720 / NCIMB 2260 / Gabara</strain>
    </source>
</reference>
<dbReference type="HOGENOM" id="CLU_046377_1_1_2"/>
<dbReference type="eggNOG" id="arCOG01566">
    <property type="taxonomic scope" value="Archaea"/>
</dbReference>
<dbReference type="AlphaFoldDB" id="A0A1U7EW26"/>
<dbReference type="SUPFAM" id="SSF64182">
    <property type="entry name" value="DHH phosphoesterases"/>
    <property type="match status" value="1"/>
</dbReference>
<feature type="domain" description="DDH" evidence="1">
    <location>
        <begin position="153"/>
        <end position="295"/>
    </location>
</feature>